<dbReference type="InterPro" id="IPR036388">
    <property type="entry name" value="WH-like_DNA-bd_sf"/>
</dbReference>
<dbReference type="InterPro" id="IPR000847">
    <property type="entry name" value="LysR_HTH_N"/>
</dbReference>
<dbReference type="PROSITE" id="PS50931">
    <property type="entry name" value="HTH_LYSR"/>
    <property type="match status" value="1"/>
</dbReference>
<name>A0A1H1Q832_9GAMM</name>
<keyword evidence="3 6" id="KW-0238">DNA-binding</keyword>
<feature type="domain" description="HTH lysR-type" evidence="5">
    <location>
        <begin position="1"/>
        <end position="39"/>
    </location>
</feature>
<dbReference type="AlphaFoldDB" id="A0A1H1Q832"/>
<gene>
    <name evidence="6" type="ORF">SAMN05216198_1407</name>
</gene>
<dbReference type="InterPro" id="IPR036390">
    <property type="entry name" value="WH_DNA-bd_sf"/>
</dbReference>
<dbReference type="Gene3D" id="1.10.10.10">
    <property type="entry name" value="Winged helix-like DNA-binding domain superfamily/Winged helix DNA-binding domain"/>
    <property type="match status" value="1"/>
</dbReference>
<accession>A0A1H1Q832</accession>
<dbReference type="SUPFAM" id="SSF46785">
    <property type="entry name" value="Winged helix' DNA-binding domain"/>
    <property type="match status" value="1"/>
</dbReference>
<evidence type="ECO:0000313" key="7">
    <source>
        <dbReference type="Proteomes" id="UP000243426"/>
    </source>
</evidence>
<evidence type="ECO:0000313" key="6">
    <source>
        <dbReference type="EMBL" id="SDS19596.1"/>
    </source>
</evidence>
<comment type="similarity">
    <text evidence="1">Belongs to the LysR transcriptional regulatory family.</text>
</comment>
<dbReference type="SUPFAM" id="SSF53850">
    <property type="entry name" value="Periplasmic binding protein-like II"/>
    <property type="match status" value="1"/>
</dbReference>
<dbReference type="EMBL" id="LT629748">
    <property type="protein sequence ID" value="SDS19596.1"/>
    <property type="molecule type" value="Genomic_DNA"/>
</dbReference>
<proteinExistence type="inferred from homology"/>
<dbReference type="GO" id="GO:0032993">
    <property type="term" value="C:protein-DNA complex"/>
    <property type="evidence" value="ECO:0007669"/>
    <property type="project" value="TreeGrafter"/>
</dbReference>
<dbReference type="GO" id="GO:0003677">
    <property type="term" value="F:DNA binding"/>
    <property type="evidence" value="ECO:0007669"/>
    <property type="project" value="UniProtKB-KW"/>
</dbReference>
<dbReference type="GO" id="GO:0003700">
    <property type="term" value="F:DNA-binding transcription factor activity"/>
    <property type="evidence" value="ECO:0007669"/>
    <property type="project" value="InterPro"/>
</dbReference>
<reference evidence="7" key="1">
    <citation type="submission" date="2016-10" db="EMBL/GenBank/DDBJ databases">
        <authorList>
            <person name="Varghese N."/>
            <person name="Submissions S."/>
        </authorList>
    </citation>
    <scope>NUCLEOTIDE SEQUENCE [LARGE SCALE GENOMIC DNA]</scope>
    <source>
        <strain evidence="7">2SM5</strain>
    </source>
</reference>
<keyword evidence="2" id="KW-0805">Transcription regulation</keyword>
<evidence type="ECO:0000259" key="5">
    <source>
        <dbReference type="PROSITE" id="PS50931"/>
    </source>
</evidence>
<sequence>MAARSLGLRYSTLRNEITRLEEHLDMRLFHSTNGRAKLTLEGEQLFQLSEKLLDENATTAMYGEQSDLVLSIPTLVLEGFLYRELISILRENSGLKVSLVDDAPEMQETADLVIWLQEPRDGNELRRKLTQPRQLSTLSFSPYVTERMTRGRAVPAGLEDMEHFMTVQYDGYESFSCFGEWNDFIAQRRHSAIHVDSPQAQWQMIRWANCIGLLPDKSAYLNSGVRRLPAFLDTALELDVWSGLNTRSAHIPDARMIAKRVSRVFRSQ</sequence>
<dbReference type="PANTHER" id="PTHR30346">
    <property type="entry name" value="TRANSCRIPTIONAL DUAL REGULATOR HCAR-RELATED"/>
    <property type="match status" value="1"/>
</dbReference>
<organism evidence="6 7">
    <name type="scientific">Halopseudomonas litoralis</name>
    <dbReference type="NCBI Taxonomy" id="797277"/>
    <lineage>
        <taxon>Bacteria</taxon>
        <taxon>Pseudomonadati</taxon>
        <taxon>Pseudomonadota</taxon>
        <taxon>Gammaproteobacteria</taxon>
        <taxon>Pseudomonadales</taxon>
        <taxon>Pseudomonadaceae</taxon>
        <taxon>Halopseudomonas</taxon>
    </lineage>
</organism>
<evidence type="ECO:0000256" key="4">
    <source>
        <dbReference type="ARBA" id="ARBA00023163"/>
    </source>
</evidence>
<dbReference type="Pfam" id="PF00126">
    <property type="entry name" value="HTH_1"/>
    <property type="match status" value="1"/>
</dbReference>
<evidence type="ECO:0000256" key="2">
    <source>
        <dbReference type="ARBA" id="ARBA00023015"/>
    </source>
</evidence>
<keyword evidence="4" id="KW-0804">Transcription</keyword>
<keyword evidence="7" id="KW-1185">Reference proteome</keyword>
<dbReference type="PANTHER" id="PTHR30346:SF17">
    <property type="entry name" value="LYSR FAMILY TRANSCRIPTIONAL REGULATOR"/>
    <property type="match status" value="1"/>
</dbReference>
<protein>
    <submittedName>
        <fullName evidence="6">DNA-binding transcriptional regulator, LysR family</fullName>
    </submittedName>
</protein>
<evidence type="ECO:0000256" key="3">
    <source>
        <dbReference type="ARBA" id="ARBA00023125"/>
    </source>
</evidence>
<evidence type="ECO:0000256" key="1">
    <source>
        <dbReference type="ARBA" id="ARBA00009437"/>
    </source>
</evidence>
<dbReference type="STRING" id="797277.SAMN05216198_1407"/>
<dbReference type="Proteomes" id="UP000243426">
    <property type="component" value="Chromosome I"/>
</dbReference>